<keyword evidence="1" id="KW-0732">Signal</keyword>
<sequence length="217" mass="24006">MFRKTDSEIQRDVMEALKAEPRLSPERIGVAVHEGVVTLSGQVSNYAQKSAAEKAALRVRGVRGVAEEIDVHLESSEKRGDVEIAEAAVRALRWHIWAPDHLQVKVEDGWVTLSGEVDFYYQRNSAVESVRYLTGVRGVTNAITIKQRVEVQDIKDAIEQSLVRDAELEANQINVDADGGTVTLRGHVHSAWERTAASKAAWRIPGVCAVKNELEVT</sequence>
<name>A0A5M6D3I1_9BACT</name>
<dbReference type="Proteomes" id="UP000324479">
    <property type="component" value="Unassembled WGS sequence"/>
</dbReference>
<accession>A0A5M6D3I1</accession>
<organism evidence="3 4">
    <name type="scientific">Roseiconus nitratireducens</name>
    <dbReference type="NCBI Taxonomy" id="2605748"/>
    <lineage>
        <taxon>Bacteria</taxon>
        <taxon>Pseudomonadati</taxon>
        <taxon>Planctomycetota</taxon>
        <taxon>Planctomycetia</taxon>
        <taxon>Pirellulales</taxon>
        <taxon>Pirellulaceae</taxon>
        <taxon>Roseiconus</taxon>
    </lineage>
</organism>
<dbReference type="PANTHER" id="PTHR34606:SF4">
    <property type="entry name" value="OUTER MEMBRANE LIPOPROTEIN DOLP"/>
    <property type="match status" value="1"/>
</dbReference>
<feature type="domain" description="BON" evidence="2">
    <location>
        <begin position="5"/>
        <end position="73"/>
    </location>
</feature>
<gene>
    <name evidence="3" type="ORF">FYK55_23335</name>
</gene>
<proteinExistence type="predicted"/>
<comment type="caution">
    <text evidence="3">The sequence shown here is derived from an EMBL/GenBank/DDBJ whole genome shotgun (WGS) entry which is preliminary data.</text>
</comment>
<feature type="domain" description="BON" evidence="2">
    <location>
        <begin position="80"/>
        <end position="147"/>
    </location>
</feature>
<evidence type="ECO:0000313" key="4">
    <source>
        <dbReference type="Proteomes" id="UP000324479"/>
    </source>
</evidence>
<dbReference type="Gene3D" id="3.30.1340.30">
    <property type="match status" value="3"/>
</dbReference>
<evidence type="ECO:0000259" key="2">
    <source>
        <dbReference type="PROSITE" id="PS50914"/>
    </source>
</evidence>
<dbReference type="InterPro" id="IPR051686">
    <property type="entry name" value="Lipoprotein_DolP"/>
</dbReference>
<protein>
    <submittedName>
        <fullName evidence="3">BON domain-containing protein</fullName>
    </submittedName>
</protein>
<dbReference type="PROSITE" id="PS50914">
    <property type="entry name" value="BON"/>
    <property type="match status" value="3"/>
</dbReference>
<reference evidence="3 4" key="1">
    <citation type="submission" date="2019-08" db="EMBL/GenBank/DDBJ databases">
        <authorList>
            <person name="Dhanesh K."/>
            <person name="Kumar G."/>
            <person name="Sasikala C."/>
            <person name="Venkata Ramana C."/>
        </authorList>
    </citation>
    <scope>NUCLEOTIDE SEQUENCE [LARGE SCALE GENOMIC DNA]</scope>
    <source>
        <strain evidence="3 4">JC645</strain>
    </source>
</reference>
<keyword evidence="4" id="KW-1185">Reference proteome</keyword>
<dbReference type="InterPro" id="IPR007055">
    <property type="entry name" value="BON_dom"/>
</dbReference>
<evidence type="ECO:0000256" key="1">
    <source>
        <dbReference type="ARBA" id="ARBA00022729"/>
    </source>
</evidence>
<evidence type="ECO:0000313" key="3">
    <source>
        <dbReference type="EMBL" id="KAA5539735.1"/>
    </source>
</evidence>
<dbReference type="InterPro" id="IPR014004">
    <property type="entry name" value="Transpt-assoc_nodulatn_dom_bac"/>
</dbReference>
<dbReference type="EMBL" id="VWOX01000017">
    <property type="protein sequence ID" value="KAA5539735.1"/>
    <property type="molecule type" value="Genomic_DNA"/>
</dbReference>
<dbReference type="AlphaFoldDB" id="A0A5M6D3I1"/>
<feature type="domain" description="BON" evidence="2">
    <location>
        <begin position="150"/>
        <end position="217"/>
    </location>
</feature>
<dbReference type="SMART" id="SM00749">
    <property type="entry name" value="BON"/>
    <property type="match status" value="2"/>
</dbReference>
<dbReference type="RefSeq" id="WP_150079045.1">
    <property type="nucleotide sequence ID" value="NZ_VWOX01000017.1"/>
</dbReference>
<dbReference type="PANTHER" id="PTHR34606">
    <property type="entry name" value="BON DOMAIN-CONTAINING PROTEIN"/>
    <property type="match status" value="1"/>
</dbReference>
<dbReference type="Pfam" id="PF04972">
    <property type="entry name" value="BON"/>
    <property type="match status" value="3"/>
</dbReference>